<dbReference type="CDD" id="cd16345">
    <property type="entry name" value="LMWP_ArsC"/>
    <property type="match status" value="1"/>
</dbReference>
<gene>
    <name evidence="3" type="ordered locus">Calni_0179</name>
</gene>
<feature type="domain" description="Phosphotyrosine protein phosphatase I" evidence="2">
    <location>
        <begin position="9"/>
        <end position="142"/>
    </location>
</feature>
<keyword evidence="1" id="KW-0059">Arsenical resistance</keyword>
<dbReference type="GO" id="GO:0046685">
    <property type="term" value="P:response to arsenic-containing substance"/>
    <property type="evidence" value="ECO:0007669"/>
    <property type="project" value="UniProtKB-KW"/>
</dbReference>
<dbReference type="eggNOG" id="COG0394">
    <property type="taxonomic scope" value="Bacteria"/>
</dbReference>
<accession>E4TJ56</accession>
<evidence type="ECO:0000313" key="3">
    <source>
        <dbReference type="EMBL" id="ADR18092.1"/>
    </source>
</evidence>
<dbReference type="KEGG" id="cni:Calni_0179"/>
<dbReference type="InterPro" id="IPR023485">
    <property type="entry name" value="Ptyr_pPase"/>
</dbReference>
<keyword evidence="3" id="KW-0378">Hydrolase</keyword>
<evidence type="ECO:0000259" key="2">
    <source>
        <dbReference type="SMART" id="SM00226"/>
    </source>
</evidence>
<evidence type="ECO:0000256" key="1">
    <source>
        <dbReference type="ARBA" id="ARBA00022849"/>
    </source>
</evidence>
<dbReference type="SMART" id="SM00226">
    <property type="entry name" value="LMWPc"/>
    <property type="match status" value="1"/>
</dbReference>
<dbReference type="Gene3D" id="3.40.50.2300">
    <property type="match status" value="1"/>
</dbReference>
<dbReference type="Proteomes" id="UP000007039">
    <property type="component" value="Chromosome"/>
</dbReference>
<keyword evidence="4" id="KW-1185">Reference proteome</keyword>
<dbReference type="Pfam" id="PF01451">
    <property type="entry name" value="LMWPc"/>
    <property type="match status" value="1"/>
</dbReference>
<dbReference type="PANTHER" id="PTHR43428">
    <property type="entry name" value="ARSENATE REDUCTASE"/>
    <property type="match status" value="1"/>
</dbReference>
<dbReference type="EC" id="1.20.4.1" evidence="3"/>
<dbReference type="PANTHER" id="PTHR43428:SF1">
    <property type="entry name" value="ARSENATE REDUCTASE"/>
    <property type="match status" value="1"/>
</dbReference>
<keyword evidence="3" id="KW-0560">Oxidoreductase</keyword>
<dbReference type="EC" id="3.1.3.48" evidence="3"/>
<organism evidence="3 4">
    <name type="scientific">Calditerrivibrio nitroreducens (strain DSM 19672 / NBRC 101217 / Yu37-1)</name>
    <dbReference type="NCBI Taxonomy" id="768670"/>
    <lineage>
        <taxon>Bacteria</taxon>
        <taxon>Pseudomonadati</taxon>
        <taxon>Deferribacterota</taxon>
        <taxon>Deferribacteres</taxon>
        <taxon>Deferribacterales</taxon>
        <taxon>Calditerrivibrionaceae</taxon>
    </lineage>
</organism>
<dbReference type="GO" id="GO:0008794">
    <property type="term" value="F:arsenate reductase (glutaredoxin) activity"/>
    <property type="evidence" value="ECO:0007669"/>
    <property type="project" value="UniProtKB-EC"/>
</dbReference>
<sequence precursor="true">MGCNNMMKKNLLFLCTGNSCRSQMAEGYGRIYLGDRYNVYSAGTEKHGLNPYMVKVMEEDGVDLSNHYSKTVSELKDIDFDIVVTVCGDANERCPVYLKRGKLIHKGFEDPAKFQGDEEEKLEFFRKIRDQIKNYIKNYLSNEV</sequence>
<reference evidence="3 4" key="2">
    <citation type="journal article" date="2011" name="Stand. Genomic Sci.">
        <title>Complete genome sequence of Calditerrivibrio nitroreducens type strain (Yu37-1).</title>
        <authorList>
            <person name="Pitluck S."/>
            <person name="Sikorski J."/>
            <person name="Zeytun A."/>
            <person name="Lapidus A."/>
            <person name="Nolan M."/>
            <person name="Lucas S."/>
            <person name="Hammon N."/>
            <person name="Deshpande S."/>
            <person name="Cheng J.F."/>
            <person name="Tapia R."/>
            <person name="Han C."/>
            <person name="Goodwin L."/>
            <person name="Liolios K."/>
            <person name="Pagani I."/>
            <person name="Ivanova N."/>
            <person name="Mavromatis K."/>
            <person name="Pati A."/>
            <person name="Chen A."/>
            <person name="Palaniappan K."/>
            <person name="Hauser L."/>
            <person name="Chang Y.J."/>
            <person name="Jeffries C.D."/>
            <person name="Detter J.C."/>
            <person name="Brambilla E."/>
            <person name="Djao O.D."/>
            <person name="Rohde M."/>
            <person name="Spring S."/>
            <person name="Goker M."/>
            <person name="Woyke T."/>
            <person name="Bristow J."/>
            <person name="Eisen J.A."/>
            <person name="Markowitz V."/>
            <person name="Hugenholtz P."/>
            <person name="Kyrpides N.C."/>
            <person name="Klenk H.P."/>
            <person name="Land M."/>
        </authorList>
    </citation>
    <scope>NUCLEOTIDE SEQUENCE [LARGE SCALE GENOMIC DNA]</scope>
    <source>
        <strain evidence="4">DSM 19672 / NBRC 101217 / Yu37-1</strain>
    </source>
</reference>
<dbReference type="EMBL" id="CP002347">
    <property type="protein sequence ID" value="ADR18092.1"/>
    <property type="molecule type" value="Genomic_DNA"/>
</dbReference>
<protein>
    <submittedName>
        <fullName evidence="3">Protein tyrosine phosphatase</fullName>
        <ecNumber evidence="3">1.20.4.1</ecNumber>
        <ecNumber evidence="3">3.1.3.48</ecNumber>
    </submittedName>
</protein>
<dbReference type="HOGENOM" id="CLU_071415_3_2_0"/>
<reference key="1">
    <citation type="submission" date="2010-11" db="EMBL/GenBank/DDBJ databases">
        <title>The complete genome of chromosome of Calditerrivibrio nitroreducens DSM 19672.</title>
        <authorList>
            <consortium name="US DOE Joint Genome Institute (JGI-PGF)"/>
            <person name="Lucas S."/>
            <person name="Copeland A."/>
            <person name="Lapidus A."/>
            <person name="Bruce D."/>
            <person name="Goodwin L."/>
            <person name="Pitluck S."/>
            <person name="Kyrpides N."/>
            <person name="Mavromatis K."/>
            <person name="Ivanova N."/>
            <person name="Mikhailova N."/>
            <person name="Zeytun A."/>
            <person name="Brettin T."/>
            <person name="Detter J.C."/>
            <person name="Tapia R."/>
            <person name="Han C."/>
            <person name="Land M."/>
            <person name="Hauser L."/>
            <person name="Markowitz V."/>
            <person name="Cheng J.-F."/>
            <person name="Hugenholtz P."/>
            <person name="Woyke T."/>
            <person name="Wu D."/>
            <person name="Spring S."/>
            <person name="Schroeder M."/>
            <person name="Brambilla E."/>
            <person name="Klenk H.-P."/>
            <person name="Eisen J.A."/>
        </authorList>
    </citation>
    <scope>NUCLEOTIDE SEQUENCE [LARGE SCALE GENOMIC DNA]</scope>
    <source>
        <strain>DSM 19672</strain>
    </source>
</reference>
<evidence type="ECO:0000313" key="4">
    <source>
        <dbReference type="Proteomes" id="UP000007039"/>
    </source>
</evidence>
<dbReference type="GO" id="GO:0004725">
    <property type="term" value="F:protein tyrosine phosphatase activity"/>
    <property type="evidence" value="ECO:0007669"/>
    <property type="project" value="UniProtKB-EC"/>
</dbReference>
<dbReference type="InterPro" id="IPR036196">
    <property type="entry name" value="Ptyr_pPase_sf"/>
</dbReference>
<dbReference type="AlphaFoldDB" id="E4TJ56"/>
<dbReference type="STRING" id="768670.Calni_0179"/>
<name>E4TJ56_CALNY</name>
<dbReference type="SUPFAM" id="SSF52788">
    <property type="entry name" value="Phosphotyrosine protein phosphatases I"/>
    <property type="match status" value="1"/>
</dbReference>
<proteinExistence type="predicted"/>